<organism evidence="2 3">
    <name type="scientific">Magallana gigas</name>
    <name type="common">Pacific oyster</name>
    <name type="synonym">Crassostrea gigas</name>
    <dbReference type="NCBI Taxonomy" id="29159"/>
    <lineage>
        <taxon>Eukaryota</taxon>
        <taxon>Metazoa</taxon>
        <taxon>Spiralia</taxon>
        <taxon>Lophotrochozoa</taxon>
        <taxon>Mollusca</taxon>
        <taxon>Bivalvia</taxon>
        <taxon>Autobranchia</taxon>
        <taxon>Pteriomorphia</taxon>
        <taxon>Ostreida</taxon>
        <taxon>Ostreoidea</taxon>
        <taxon>Ostreidae</taxon>
        <taxon>Magallana</taxon>
    </lineage>
</organism>
<name>A0A8W8LQI6_MAGGI</name>
<dbReference type="Proteomes" id="UP000005408">
    <property type="component" value="Unassembled WGS sequence"/>
</dbReference>
<feature type="compositionally biased region" description="Polar residues" evidence="1">
    <location>
        <begin position="1"/>
        <end position="20"/>
    </location>
</feature>
<dbReference type="AlphaFoldDB" id="A0A8W8LQI6"/>
<keyword evidence="3" id="KW-1185">Reference proteome</keyword>
<sequence length="76" mass="8450">MVDFSTSPNLDKETVSTQKQPAALNREQLDEVTRPVIAAMSSRTETSHPQNEMTQDASAEYPEHIYSIENDAKAVV</sequence>
<evidence type="ECO:0000313" key="3">
    <source>
        <dbReference type="Proteomes" id="UP000005408"/>
    </source>
</evidence>
<evidence type="ECO:0000313" key="2">
    <source>
        <dbReference type="EnsemblMetazoa" id="G29504.1:cds"/>
    </source>
</evidence>
<reference evidence="2" key="1">
    <citation type="submission" date="2022-08" db="UniProtKB">
        <authorList>
            <consortium name="EnsemblMetazoa"/>
        </authorList>
    </citation>
    <scope>IDENTIFICATION</scope>
    <source>
        <strain evidence="2">05x7-T-G4-1.051#20</strain>
    </source>
</reference>
<feature type="compositionally biased region" description="Polar residues" evidence="1">
    <location>
        <begin position="41"/>
        <end position="57"/>
    </location>
</feature>
<accession>A0A8W8LQI6</accession>
<proteinExistence type="predicted"/>
<feature type="region of interest" description="Disordered" evidence="1">
    <location>
        <begin position="1"/>
        <end position="62"/>
    </location>
</feature>
<dbReference type="EnsemblMetazoa" id="G29504.1">
    <property type="protein sequence ID" value="G29504.1:cds"/>
    <property type="gene ID" value="G29504"/>
</dbReference>
<evidence type="ECO:0000256" key="1">
    <source>
        <dbReference type="SAM" id="MobiDB-lite"/>
    </source>
</evidence>
<protein>
    <submittedName>
        <fullName evidence="2">Uncharacterized protein</fullName>
    </submittedName>
</protein>